<reference evidence="1 2" key="1">
    <citation type="submission" date="2024-02" db="EMBL/GenBank/DDBJ databases">
        <authorList>
            <person name="Chen Y."/>
            <person name="Shah S."/>
            <person name="Dougan E. K."/>
            <person name="Thang M."/>
            <person name="Chan C."/>
        </authorList>
    </citation>
    <scope>NUCLEOTIDE SEQUENCE [LARGE SCALE GENOMIC DNA]</scope>
</reference>
<proteinExistence type="predicted"/>
<dbReference type="Proteomes" id="UP001642464">
    <property type="component" value="Unassembled WGS sequence"/>
</dbReference>
<comment type="caution">
    <text evidence="1">The sequence shown here is derived from an EMBL/GenBank/DDBJ whole genome shotgun (WGS) entry which is preliminary data.</text>
</comment>
<name>A0ABP0J940_9DINO</name>
<dbReference type="EMBL" id="CAXAMM010006391">
    <property type="protein sequence ID" value="CAK9010864.1"/>
    <property type="molecule type" value="Genomic_DNA"/>
</dbReference>
<keyword evidence="2" id="KW-1185">Reference proteome</keyword>
<evidence type="ECO:0000313" key="2">
    <source>
        <dbReference type="Proteomes" id="UP001642464"/>
    </source>
</evidence>
<accession>A0ABP0J940</accession>
<organism evidence="1 2">
    <name type="scientific">Durusdinium trenchii</name>
    <dbReference type="NCBI Taxonomy" id="1381693"/>
    <lineage>
        <taxon>Eukaryota</taxon>
        <taxon>Sar</taxon>
        <taxon>Alveolata</taxon>
        <taxon>Dinophyceae</taxon>
        <taxon>Suessiales</taxon>
        <taxon>Symbiodiniaceae</taxon>
        <taxon>Durusdinium</taxon>
    </lineage>
</organism>
<protein>
    <submittedName>
        <fullName evidence="1">Uncharacterized protein</fullName>
    </submittedName>
</protein>
<gene>
    <name evidence="1" type="ORF">SCF082_LOCUS10856</name>
</gene>
<evidence type="ECO:0000313" key="1">
    <source>
        <dbReference type="EMBL" id="CAK9010864.1"/>
    </source>
</evidence>
<sequence length="200" mass="22479">MPDWTPYRVKINKNPTALCTAKSALALFLVFLLVCNFCTANPHRYGKREGFSNLLKKKVHDAVENRNAQTCSLTNVPNKCLRCQRHHLQQFREEMPHKKVYDLSANVHVRRRTENADNTLPCLTTSSQLWSEKRKRLMLGSEQLQVLGFPAINGLSACAQEPVNLDDYTEASLRKMAGNGMSVPCAGFVMLMAVLAISDV</sequence>